<dbReference type="SUPFAM" id="SSF81923">
    <property type="entry name" value="Double Clp-N motif"/>
    <property type="match status" value="1"/>
</dbReference>
<dbReference type="FunFam" id="1.10.8.60:FF:000017">
    <property type="entry name" value="ATP-dependent chaperone ClpB"/>
    <property type="match status" value="1"/>
</dbReference>
<dbReference type="InterPro" id="IPR050130">
    <property type="entry name" value="ClpA_ClpB"/>
</dbReference>
<keyword evidence="9" id="KW-0378">Hydrolase</keyword>
<evidence type="ECO:0000259" key="8">
    <source>
        <dbReference type="PROSITE" id="PS51903"/>
    </source>
</evidence>
<dbReference type="GO" id="GO:0006508">
    <property type="term" value="P:proteolysis"/>
    <property type="evidence" value="ECO:0007669"/>
    <property type="project" value="UniProtKB-KW"/>
</dbReference>
<dbReference type="PRINTS" id="PR00300">
    <property type="entry name" value="CLPPROTEASEA"/>
</dbReference>
<keyword evidence="9" id="KW-0645">Protease</keyword>
<dbReference type="Pfam" id="PF10431">
    <property type="entry name" value="ClpB_D2-small"/>
    <property type="match status" value="1"/>
</dbReference>
<dbReference type="InterPro" id="IPR036628">
    <property type="entry name" value="Clp_N_dom_sf"/>
</dbReference>
<dbReference type="InterPro" id="IPR003593">
    <property type="entry name" value="AAA+_ATPase"/>
</dbReference>
<feature type="domain" description="Clp R" evidence="8">
    <location>
        <begin position="5"/>
        <end position="149"/>
    </location>
</feature>
<keyword evidence="4 6" id="KW-0143">Chaperone</keyword>
<dbReference type="Pfam" id="PF17871">
    <property type="entry name" value="AAA_lid_9"/>
    <property type="match status" value="1"/>
</dbReference>
<accession>A0AA45C5U4</accession>
<sequence>MRMNPNDFTEKALNALQDAQIMLTSSGGNIVKPEHLMLSIADMNDEGINALFENNEIEALKKDLNNNLEQDIGVFYSGNQNGIFLSNNLTNAIEIAKKEIRAYKLKKITLLGLVLGIYLEKNSFAAKILKAYTDEKKIRKILTQYIEEGSDEYENAEIDPLKKFTIDLTQEAKKGKLSPVIGRENEIQRMVEILSRKNKNNPVLVGDAGVGKTAIVEGLAQLIVDEEAPYYLKDKKLLELDMAGLLAGTKFRGDFEERLKSVIDKARKMKDQVILFIDELHTIMGAGATEGNTMDAANILKPSLARGELKIIGATTMEEYRKHVEKDKALSRRFQPIDVGEPTVEDSIQILKGLKLSYEKHHGVEITDDAVESAVKLSQRYITDRFLPDKAIDLIDEASAKVKLKNTTKPTEVREIEKKMLRLEDEINQLTFEEKYEEAAKKKADYFDVQKELENAMKNVKKEEDSIHNIVDKETIAYVVQQWTGIPVTKMLSDERKKLINLEMEIHKRMVGQDEAVNVISQTIRKSRAGLKDPRRPTGSFLFLGPTGVGKTELAKSIAEYLFGDENSMIRIDMSEYMEKYSVSRLIGAAPGYVGYEEGGQLTERVRRRPYSVILLDEIEKAHPDIFNILLQIMDDGRLTDSQGRTVNFANTIIIMTSNLGSERITKTKRTLGFISEDSEEQYQDMKDQVMDKVKKAFRPEFVNRLDDIVVFKPLTLNDMKSIVDIMILKLEKRLNEKKIKIEVTEPAKKALSEKGYDPLFGARPLRRVIEKYIETPLANQIINEEVKEGDSVMVELIEDKLNLRKTGGDIKTKKEISERS</sequence>
<dbReference type="InterPro" id="IPR003959">
    <property type="entry name" value="ATPase_AAA_core"/>
</dbReference>
<evidence type="ECO:0000256" key="3">
    <source>
        <dbReference type="ARBA" id="ARBA00022840"/>
    </source>
</evidence>
<comment type="similarity">
    <text evidence="6">Belongs to the ClpA/ClpB family.</text>
</comment>
<dbReference type="Pfam" id="PF07724">
    <property type="entry name" value="AAA_2"/>
    <property type="match status" value="1"/>
</dbReference>
<reference evidence="9 10" key="1">
    <citation type="submission" date="2018-05" db="EMBL/GenBank/DDBJ databases">
        <title>Genomic Encyclopedia of Type Strains, Phase IV (KMG-IV): sequencing the most valuable type-strain genomes for metagenomic binning, comparative biology and taxonomic classification.</title>
        <authorList>
            <person name="Goeker M."/>
        </authorList>
    </citation>
    <scope>NUCLEOTIDE SEQUENCE [LARGE SCALE GENOMIC DNA]</scope>
    <source>
        <strain evidence="9 10">DSM 24906</strain>
    </source>
</reference>
<name>A0AA45C5U4_9BACT</name>
<dbReference type="Gene3D" id="1.10.8.60">
    <property type="match status" value="1"/>
</dbReference>
<dbReference type="CDD" id="cd00009">
    <property type="entry name" value="AAA"/>
    <property type="match status" value="1"/>
</dbReference>
<dbReference type="GO" id="GO:0016887">
    <property type="term" value="F:ATP hydrolysis activity"/>
    <property type="evidence" value="ECO:0007669"/>
    <property type="project" value="InterPro"/>
</dbReference>
<evidence type="ECO:0000256" key="7">
    <source>
        <dbReference type="SAM" id="Coils"/>
    </source>
</evidence>
<evidence type="ECO:0000256" key="1">
    <source>
        <dbReference type="ARBA" id="ARBA00022737"/>
    </source>
</evidence>
<dbReference type="InterPro" id="IPR004176">
    <property type="entry name" value="Clp_R_N"/>
</dbReference>
<dbReference type="Pfam" id="PF00004">
    <property type="entry name" value="AAA"/>
    <property type="match status" value="1"/>
</dbReference>
<dbReference type="Gene3D" id="1.10.1780.10">
    <property type="entry name" value="Clp, N-terminal domain"/>
    <property type="match status" value="1"/>
</dbReference>
<evidence type="ECO:0000256" key="2">
    <source>
        <dbReference type="ARBA" id="ARBA00022741"/>
    </source>
</evidence>
<keyword evidence="1 5" id="KW-0677">Repeat</keyword>
<keyword evidence="2 6" id="KW-0547">Nucleotide-binding</keyword>
<dbReference type="GO" id="GO:0034605">
    <property type="term" value="P:cellular response to heat"/>
    <property type="evidence" value="ECO:0007669"/>
    <property type="project" value="TreeGrafter"/>
</dbReference>
<protein>
    <submittedName>
        <fullName evidence="9">ATP-dependent Clp protease ATP-binding subunit ClpC</fullName>
    </submittedName>
</protein>
<dbReference type="PROSITE" id="PS00870">
    <property type="entry name" value="CLPAB_1"/>
    <property type="match status" value="1"/>
</dbReference>
<evidence type="ECO:0000256" key="4">
    <source>
        <dbReference type="ARBA" id="ARBA00023186"/>
    </source>
</evidence>
<dbReference type="CDD" id="cd19499">
    <property type="entry name" value="RecA-like_ClpB_Hsp104-like"/>
    <property type="match status" value="1"/>
</dbReference>
<dbReference type="InterPro" id="IPR001270">
    <property type="entry name" value="ClpA/B"/>
</dbReference>
<dbReference type="SMART" id="SM00382">
    <property type="entry name" value="AAA"/>
    <property type="match status" value="2"/>
</dbReference>
<dbReference type="PANTHER" id="PTHR11638">
    <property type="entry name" value="ATP-DEPENDENT CLP PROTEASE"/>
    <property type="match status" value="1"/>
</dbReference>
<keyword evidence="10" id="KW-1185">Reference proteome</keyword>
<dbReference type="RefSeq" id="WP_206050577.1">
    <property type="nucleotide sequence ID" value="NZ_QGGI01000014.1"/>
</dbReference>
<dbReference type="InterPro" id="IPR018368">
    <property type="entry name" value="ClpA/B_CS1"/>
</dbReference>
<proteinExistence type="inferred from homology"/>
<dbReference type="Proteomes" id="UP000245921">
    <property type="component" value="Unassembled WGS sequence"/>
</dbReference>
<gene>
    <name evidence="9" type="ORF">C7380_11434</name>
</gene>
<dbReference type="PANTHER" id="PTHR11638:SF18">
    <property type="entry name" value="HEAT SHOCK PROTEIN 104"/>
    <property type="match status" value="1"/>
</dbReference>
<dbReference type="GO" id="GO:0005737">
    <property type="term" value="C:cytoplasm"/>
    <property type="evidence" value="ECO:0007669"/>
    <property type="project" value="TreeGrafter"/>
</dbReference>
<dbReference type="InterPro" id="IPR019489">
    <property type="entry name" value="Clp_ATPase_C"/>
</dbReference>
<dbReference type="InterPro" id="IPR041546">
    <property type="entry name" value="ClpA/ClpB_AAA_lid"/>
</dbReference>
<dbReference type="InterPro" id="IPR027417">
    <property type="entry name" value="P-loop_NTPase"/>
</dbReference>
<evidence type="ECO:0000313" key="10">
    <source>
        <dbReference type="Proteomes" id="UP000245921"/>
    </source>
</evidence>
<dbReference type="SMART" id="SM01086">
    <property type="entry name" value="ClpB_D2-small"/>
    <property type="match status" value="1"/>
</dbReference>
<dbReference type="PROSITE" id="PS00871">
    <property type="entry name" value="CLPAB_2"/>
    <property type="match status" value="1"/>
</dbReference>
<dbReference type="GO" id="GO:0008233">
    <property type="term" value="F:peptidase activity"/>
    <property type="evidence" value="ECO:0007669"/>
    <property type="project" value="UniProtKB-KW"/>
</dbReference>
<dbReference type="InterPro" id="IPR028299">
    <property type="entry name" value="ClpA/B_CS2"/>
</dbReference>
<dbReference type="EMBL" id="QGGI01000014">
    <property type="protein sequence ID" value="PWJ89631.1"/>
    <property type="molecule type" value="Genomic_DNA"/>
</dbReference>
<dbReference type="SUPFAM" id="SSF52540">
    <property type="entry name" value="P-loop containing nucleoside triphosphate hydrolases"/>
    <property type="match status" value="2"/>
</dbReference>
<comment type="caution">
    <text evidence="9">The sequence shown here is derived from an EMBL/GenBank/DDBJ whole genome shotgun (WGS) entry which is preliminary data.</text>
</comment>
<evidence type="ECO:0000256" key="5">
    <source>
        <dbReference type="PROSITE-ProRule" id="PRU01251"/>
    </source>
</evidence>
<feature type="coiled-coil region" evidence="7">
    <location>
        <begin position="413"/>
        <end position="473"/>
    </location>
</feature>
<dbReference type="GO" id="GO:0005524">
    <property type="term" value="F:ATP binding"/>
    <property type="evidence" value="ECO:0007669"/>
    <property type="project" value="UniProtKB-KW"/>
</dbReference>
<dbReference type="FunFam" id="3.40.50.300:FF:000025">
    <property type="entry name" value="ATP-dependent Clp protease subunit"/>
    <property type="match status" value="1"/>
</dbReference>
<keyword evidence="7" id="KW-0175">Coiled coil</keyword>
<evidence type="ECO:0000313" key="9">
    <source>
        <dbReference type="EMBL" id="PWJ89631.1"/>
    </source>
</evidence>
<dbReference type="AlphaFoldDB" id="A0AA45C5U4"/>
<dbReference type="Gene3D" id="3.40.50.300">
    <property type="entry name" value="P-loop containing nucleotide triphosphate hydrolases"/>
    <property type="match status" value="3"/>
</dbReference>
<keyword evidence="3 6" id="KW-0067">ATP-binding</keyword>
<dbReference type="Pfam" id="PF02861">
    <property type="entry name" value="Clp_N"/>
    <property type="match status" value="1"/>
</dbReference>
<organism evidence="9 10">
    <name type="scientific">Oceanotoga teriensis</name>
    <dbReference type="NCBI Taxonomy" id="515440"/>
    <lineage>
        <taxon>Bacteria</taxon>
        <taxon>Thermotogati</taxon>
        <taxon>Thermotogota</taxon>
        <taxon>Thermotogae</taxon>
        <taxon>Petrotogales</taxon>
        <taxon>Petrotogaceae</taxon>
        <taxon>Oceanotoga</taxon>
    </lineage>
</organism>
<evidence type="ECO:0000256" key="6">
    <source>
        <dbReference type="RuleBase" id="RU004432"/>
    </source>
</evidence>
<dbReference type="PROSITE" id="PS51903">
    <property type="entry name" value="CLP_R"/>
    <property type="match status" value="1"/>
</dbReference>
<dbReference type="FunFam" id="3.40.50.300:FF:000010">
    <property type="entry name" value="Chaperone clpB 1, putative"/>
    <property type="match status" value="1"/>
</dbReference>